<comment type="caution">
    <text evidence="14">The sequence shown here is derived from an EMBL/GenBank/DDBJ whole genome shotgun (WGS) entry which is preliminary data.</text>
</comment>
<dbReference type="EMBL" id="BMPP01000015">
    <property type="protein sequence ID" value="GGK35713.1"/>
    <property type="molecule type" value="Genomic_DNA"/>
</dbReference>
<keyword evidence="9" id="KW-0406">Ion transport</keyword>
<evidence type="ECO:0000256" key="2">
    <source>
        <dbReference type="ARBA" id="ARBA00022448"/>
    </source>
</evidence>
<sequence>MHSGRPRRAAWRDTLANTIDSTDTGAGRLFDLVLIAAILLSVLAVMLDSVRPYQIRFGTVLRQLEWTLTILFTLEYVVRLITARHARVYARSFFGLVDLLSILPTYIALLIPGAQYLLILRVLRLLRIFRILKLARYLSEASVLITTLRASVAKITVFLAVAVTMVVIIGTLM</sequence>
<evidence type="ECO:0000313" key="14">
    <source>
        <dbReference type="EMBL" id="GGK35713.1"/>
    </source>
</evidence>
<feature type="domain" description="Ion transport" evidence="13">
    <location>
        <begin position="28"/>
        <end position="171"/>
    </location>
</feature>
<organism evidence="14 15">
    <name type="scientific">Deinococcus malanensis</name>
    <dbReference type="NCBI Taxonomy" id="1706855"/>
    <lineage>
        <taxon>Bacteria</taxon>
        <taxon>Thermotogati</taxon>
        <taxon>Deinococcota</taxon>
        <taxon>Deinococci</taxon>
        <taxon>Deinococcales</taxon>
        <taxon>Deinococcaceae</taxon>
        <taxon>Deinococcus</taxon>
    </lineage>
</organism>
<keyword evidence="6" id="KW-0851">Voltage-gated channel</keyword>
<name>A0ABQ2F0H8_9DEIO</name>
<evidence type="ECO:0000256" key="10">
    <source>
        <dbReference type="ARBA" id="ARBA00023136"/>
    </source>
</evidence>
<keyword evidence="5" id="KW-0631">Potassium channel</keyword>
<evidence type="ECO:0000256" key="3">
    <source>
        <dbReference type="ARBA" id="ARBA00022538"/>
    </source>
</evidence>
<keyword evidence="2" id="KW-0813">Transport</keyword>
<keyword evidence="4 12" id="KW-0812">Transmembrane</keyword>
<dbReference type="InterPro" id="IPR028325">
    <property type="entry name" value="VG_K_chnl"/>
</dbReference>
<evidence type="ECO:0000256" key="12">
    <source>
        <dbReference type="SAM" id="Phobius"/>
    </source>
</evidence>
<dbReference type="SUPFAM" id="SSF81324">
    <property type="entry name" value="Voltage-gated potassium channels"/>
    <property type="match status" value="1"/>
</dbReference>
<dbReference type="PRINTS" id="PR00169">
    <property type="entry name" value="KCHANNEL"/>
</dbReference>
<protein>
    <recommendedName>
        <fullName evidence="13">Ion transport domain-containing protein</fullName>
    </recommendedName>
</protein>
<keyword evidence="15" id="KW-1185">Reference proteome</keyword>
<evidence type="ECO:0000256" key="7">
    <source>
        <dbReference type="ARBA" id="ARBA00022958"/>
    </source>
</evidence>
<evidence type="ECO:0000256" key="5">
    <source>
        <dbReference type="ARBA" id="ARBA00022826"/>
    </source>
</evidence>
<proteinExistence type="predicted"/>
<reference evidence="15" key="1">
    <citation type="journal article" date="2019" name="Int. J. Syst. Evol. Microbiol.">
        <title>The Global Catalogue of Microorganisms (GCM) 10K type strain sequencing project: providing services to taxonomists for standard genome sequencing and annotation.</title>
        <authorList>
            <consortium name="The Broad Institute Genomics Platform"/>
            <consortium name="The Broad Institute Genome Sequencing Center for Infectious Disease"/>
            <person name="Wu L."/>
            <person name="Ma J."/>
        </authorList>
    </citation>
    <scope>NUCLEOTIDE SEQUENCE [LARGE SCALE GENOMIC DNA]</scope>
    <source>
        <strain evidence="15">JCM 30331</strain>
    </source>
</reference>
<evidence type="ECO:0000256" key="6">
    <source>
        <dbReference type="ARBA" id="ARBA00022882"/>
    </source>
</evidence>
<keyword evidence="7" id="KW-0630">Potassium</keyword>
<evidence type="ECO:0000256" key="4">
    <source>
        <dbReference type="ARBA" id="ARBA00022692"/>
    </source>
</evidence>
<comment type="subcellular location">
    <subcellularLocation>
        <location evidence="1">Membrane</location>
        <topology evidence="1">Multi-pass membrane protein</topology>
    </subcellularLocation>
</comment>
<evidence type="ECO:0000256" key="8">
    <source>
        <dbReference type="ARBA" id="ARBA00022989"/>
    </source>
</evidence>
<keyword evidence="8 12" id="KW-1133">Transmembrane helix</keyword>
<evidence type="ECO:0000256" key="9">
    <source>
        <dbReference type="ARBA" id="ARBA00023065"/>
    </source>
</evidence>
<evidence type="ECO:0000313" key="15">
    <source>
        <dbReference type="Proteomes" id="UP000647587"/>
    </source>
</evidence>
<dbReference type="Proteomes" id="UP000647587">
    <property type="component" value="Unassembled WGS sequence"/>
</dbReference>
<evidence type="ECO:0000256" key="11">
    <source>
        <dbReference type="ARBA" id="ARBA00023303"/>
    </source>
</evidence>
<accession>A0ABQ2F0H8</accession>
<dbReference type="Gene3D" id="1.20.120.350">
    <property type="entry name" value="Voltage-gated potassium channels. Chain C"/>
    <property type="match status" value="1"/>
</dbReference>
<feature type="transmembrane region" description="Helical" evidence="12">
    <location>
        <begin position="29"/>
        <end position="47"/>
    </location>
</feature>
<keyword evidence="10 12" id="KW-0472">Membrane</keyword>
<dbReference type="InterPro" id="IPR027359">
    <property type="entry name" value="Volt_channel_dom_sf"/>
</dbReference>
<feature type="transmembrane region" description="Helical" evidence="12">
    <location>
        <begin position="152"/>
        <end position="172"/>
    </location>
</feature>
<dbReference type="PANTHER" id="PTHR11537">
    <property type="entry name" value="VOLTAGE-GATED POTASSIUM CHANNEL"/>
    <property type="match status" value="1"/>
</dbReference>
<dbReference type="InterPro" id="IPR005821">
    <property type="entry name" value="Ion_trans_dom"/>
</dbReference>
<keyword evidence="11" id="KW-0407">Ion channel</keyword>
<evidence type="ECO:0000259" key="13">
    <source>
        <dbReference type="Pfam" id="PF00520"/>
    </source>
</evidence>
<gene>
    <name evidence="14" type="ORF">GCM10008955_32080</name>
</gene>
<keyword evidence="3" id="KW-0633">Potassium transport</keyword>
<evidence type="ECO:0000256" key="1">
    <source>
        <dbReference type="ARBA" id="ARBA00004141"/>
    </source>
</evidence>
<dbReference type="Pfam" id="PF00520">
    <property type="entry name" value="Ion_trans"/>
    <property type="match status" value="1"/>
</dbReference>
<dbReference type="PANTHER" id="PTHR11537:SF254">
    <property type="entry name" value="POTASSIUM VOLTAGE-GATED CHANNEL PROTEIN SHAB"/>
    <property type="match status" value="1"/>
</dbReference>